<dbReference type="SUPFAM" id="SSF55257">
    <property type="entry name" value="RBP11-like subunits of RNA polymerase"/>
    <property type="match status" value="1"/>
</dbReference>
<evidence type="ECO:0000256" key="3">
    <source>
        <dbReference type="ARBA" id="ARBA00023163"/>
    </source>
</evidence>
<dbReference type="InterPro" id="IPR036603">
    <property type="entry name" value="RBP11-like"/>
</dbReference>
<dbReference type="GO" id="GO:0005736">
    <property type="term" value="C:RNA polymerase I complex"/>
    <property type="evidence" value="ECO:0007669"/>
    <property type="project" value="TreeGrafter"/>
</dbReference>
<dbReference type="Proteomes" id="UP000198406">
    <property type="component" value="Unassembled WGS sequence"/>
</dbReference>
<dbReference type="PANTHER" id="PTHR13946:SF28">
    <property type="entry name" value="DNA-DIRECTED RNA POLYMERASES I AND III SUBUNIT RPAC2"/>
    <property type="match status" value="1"/>
</dbReference>
<organism evidence="7 8">
    <name type="scientific">Fistulifera solaris</name>
    <name type="common">Oleaginous diatom</name>
    <dbReference type="NCBI Taxonomy" id="1519565"/>
    <lineage>
        <taxon>Eukaryota</taxon>
        <taxon>Sar</taxon>
        <taxon>Stramenopiles</taxon>
        <taxon>Ochrophyta</taxon>
        <taxon>Bacillariophyta</taxon>
        <taxon>Bacillariophyceae</taxon>
        <taxon>Bacillariophycidae</taxon>
        <taxon>Naviculales</taxon>
        <taxon>Naviculaceae</taxon>
        <taxon>Fistulifera</taxon>
    </lineage>
</organism>
<dbReference type="InterPro" id="IPR009025">
    <property type="entry name" value="RBP11-like_dimer"/>
</dbReference>
<dbReference type="EMBL" id="BDSP01000172">
    <property type="protein sequence ID" value="GAX21770.1"/>
    <property type="molecule type" value="Genomic_DNA"/>
</dbReference>
<dbReference type="GO" id="GO:0003677">
    <property type="term" value="F:DNA binding"/>
    <property type="evidence" value="ECO:0007669"/>
    <property type="project" value="InterPro"/>
</dbReference>
<reference evidence="7 8" key="1">
    <citation type="journal article" date="2015" name="Plant Cell">
        <title>Oil accumulation by the oleaginous diatom Fistulifera solaris as revealed by the genome and transcriptome.</title>
        <authorList>
            <person name="Tanaka T."/>
            <person name="Maeda Y."/>
            <person name="Veluchamy A."/>
            <person name="Tanaka M."/>
            <person name="Abida H."/>
            <person name="Marechal E."/>
            <person name="Bowler C."/>
            <person name="Muto M."/>
            <person name="Sunaga Y."/>
            <person name="Tanaka M."/>
            <person name="Yoshino T."/>
            <person name="Taniguchi T."/>
            <person name="Fukuda Y."/>
            <person name="Nemoto M."/>
            <person name="Matsumoto M."/>
            <person name="Wong P.S."/>
            <person name="Aburatani S."/>
            <person name="Fujibuchi W."/>
        </authorList>
    </citation>
    <scope>NUCLEOTIDE SEQUENCE [LARGE SCALE GENOMIC DNA]</scope>
    <source>
        <strain evidence="7 8">JPCC DA0580</strain>
    </source>
</reference>
<feature type="domain" description="DNA-directed RNA polymerase RBP11-like dimerisation" evidence="6">
    <location>
        <begin position="27"/>
        <end position="97"/>
    </location>
</feature>
<gene>
    <name evidence="7" type="ORF">FisN_31Lh057</name>
</gene>
<keyword evidence="8" id="KW-1185">Reference proteome</keyword>
<dbReference type="Gene3D" id="3.30.1360.10">
    <property type="entry name" value="RNA polymerase, RBP11-like subunit"/>
    <property type="match status" value="1"/>
</dbReference>
<dbReference type="CDD" id="cd07029">
    <property type="entry name" value="RNAP_I_III_AC19"/>
    <property type="match status" value="1"/>
</dbReference>
<keyword evidence="4" id="KW-0539">Nucleus</keyword>
<dbReference type="GO" id="GO:0005666">
    <property type="term" value="C:RNA polymerase III complex"/>
    <property type="evidence" value="ECO:0007669"/>
    <property type="project" value="TreeGrafter"/>
</dbReference>
<dbReference type="GO" id="GO:0006383">
    <property type="term" value="P:transcription by RNA polymerase III"/>
    <property type="evidence" value="ECO:0007669"/>
    <property type="project" value="TreeGrafter"/>
</dbReference>
<evidence type="ECO:0000256" key="4">
    <source>
        <dbReference type="ARBA" id="ARBA00023242"/>
    </source>
</evidence>
<dbReference type="InterPro" id="IPR022905">
    <property type="entry name" value="Rpo11-like"/>
</dbReference>
<evidence type="ECO:0000256" key="5">
    <source>
        <dbReference type="ARBA" id="ARBA00025751"/>
    </source>
</evidence>
<comment type="subcellular location">
    <subcellularLocation>
        <location evidence="1">Nucleus</location>
    </subcellularLocation>
</comment>
<evidence type="ECO:0000259" key="6">
    <source>
        <dbReference type="Pfam" id="PF13656"/>
    </source>
</evidence>
<dbReference type="InterPro" id="IPR008193">
    <property type="entry name" value="RNA_pol_Rpb11_13-16kDa_CS"/>
</dbReference>
<keyword evidence="3" id="KW-0804">Transcription</keyword>
<evidence type="ECO:0000313" key="8">
    <source>
        <dbReference type="Proteomes" id="UP000198406"/>
    </source>
</evidence>
<proteinExistence type="inferred from homology"/>
<dbReference type="Pfam" id="PF13656">
    <property type="entry name" value="RNA_pol_L_2"/>
    <property type="match status" value="1"/>
</dbReference>
<evidence type="ECO:0000256" key="2">
    <source>
        <dbReference type="ARBA" id="ARBA00022478"/>
    </source>
</evidence>
<dbReference type="GO" id="GO:0006362">
    <property type="term" value="P:transcription elongation by RNA polymerase I"/>
    <property type="evidence" value="ECO:0007669"/>
    <property type="project" value="TreeGrafter"/>
</dbReference>
<dbReference type="PANTHER" id="PTHR13946">
    <property type="entry name" value="DNA-DIRECTED RNA POLYMERASE I,II,III"/>
    <property type="match status" value="1"/>
</dbReference>
<dbReference type="OrthoDB" id="510325at2759"/>
<dbReference type="InParanoid" id="A0A1Z5K691"/>
<dbReference type="InterPro" id="IPR033898">
    <property type="entry name" value="RNAP_AC19"/>
</dbReference>
<protein>
    <submittedName>
        <fullName evidence="7">DNA-directed RNA polymerases I and III subunit RPAC2</fullName>
    </submittedName>
</protein>
<dbReference type="HAMAP" id="MF_00261">
    <property type="entry name" value="RNApol_arch_Rpo11"/>
    <property type="match status" value="1"/>
</dbReference>
<evidence type="ECO:0000313" key="7">
    <source>
        <dbReference type="EMBL" id="GAX21770.1"/>
    </source>
</evidence>
<name>A0A1Z5K691_FISSO</name>
<evidence type="ECO:0000256" key="1">
    <source>
        <dbReference type="ARBA" id="ARBA00004123"/>
    </source>
</evidence>
<dbReference type="GO" id="GO:0003899">
    <property type="term" value="F:DNA-directed RNA polymerase activity"/>
    <property type="evidence" value="ECO:0007669"/>
    <property type="project" value="InterPro"/>
</dbReference>
<dbReference type="PROSITE" id="PS01154">
    <property type="entry name" value="RNA_POL_L_13KD"/>
    <property type="match status" value="1"/>
</dbReference>
<keyword evidence="2 7" id="KW-0240">DNA-directed RNA polymerase</keyword>
<comment type="caution">
    <text evidence="7">The sequence shown here is derived from an EMBL/GenBank/DDBJ whole genome shotgun (WGS) entry which is preliminary data.</text>
</comment>
<sequence>MSVNEVKLKKATTPLTILGNGPATSRTFCIGDEDHTLGNALRHILIRQQDVDFAGYSVPHPSEPFVHIRVQTSSETAAAALHQSCHTLSQQCQLVLEQLERLVPATKEDRIRIEQALLEDAEEEDEDEMEE</sequence>
<dbReference type="FunCoup" id="A0A1Z5K691">
    <property type="interactions" value="348"/>
</dbReference>
<accession>A0A1Z5K691</accession>
<comment type="similarity">
    <text evidence="5">Belongs to the archaeal Rpo11/eukaryotic RPB11/RPC19 RNA polymerase subunit family.</text>
</comment>
<dbReference type="AlphaFoldDB" id="A0A1Z5K691"/>
<dbReference type="GO" id="GO:0046983">
    <property type="term" value="F:protein dimerization activity"/>
    <property type="evidence" value="ECO:0007669"/>
    <property type="project" value="InterPro"/>
</dbReference>